<comment type="caution">
    <text evidence="3">The sequence shown here is derived from an EMBL/GenBank/DDBJ whole genome shotgun (WGS) entry which is preliminary data.</text>
</comment>
<evidence type="ECO:0000256" key="2">
    <source>
        <dbReference type="PIRSR" id="PIRSR001359-3"/>
    </source>
</evidence>
<evidence type="ECO:0000256" key="1">
    <source>
        <dbReference type="PIRSR" id="PIRSR001359-1"/>
    </source>
</evidence>
<accession>A0AAW5BW32</accession>
<feature type="binding site" evidence="2">
    <location>
        <position position="204"/>
    </location>
    <ligand>
        <name>Zn(2+)</name>
        <dbReference type="ChEBI" id="CHEBI:29105"/>
        <label>1</label>
        <note>catalytic</note>
    </ligand>
</feature>
<protein>
    <submittedName>
        <fullName evidence="3">Class II fructose-bisphosphate aldolase family protein</fullName>
    </submittedName>
</protein>
<keyword evidence="2" id="KW-0862">Zinc</keyword>
<dbReference type="Gene3D" id="3.20.20.70">
    <property type="entry name" value="Aldolase class I"/>
    <property type="match status" value="1"/>
</dbReference>
<name>A0AAW5BW32_9FIRM</name>
<dbReference type="EMBL" id="JAKNGE010000034">
    <property type="protein sequence ID" value="MCG4748198.1"/>
    <property type="molecule type" value="Genomic_DNA"/>
</dbReference>
<reference evidence="3" key="3">
    <citation type="submission" date="2022-01" db="EMBL/GenBank/DDBJ databases">
        <title>Collection of gut derived symbiotic bacterial strains cultured from healthy donors.</title>
        <authorList>
            <person name="Lin H."/>
            <person name="Kohout C."/>
            <person name="Waligurski E."/>
            <person name="Pamer E.G."/>
        </authorList>
    </citation>
    <scope>NUCLEOTIDE SEQUENCE</scope>
    <source>
        <strain evidence="3">DFI.6.55</strain>
    </source>
</reference>
<evidence type="ECO:0000313" key="6">
    <source>
        <dbReference type="Proteomes" id="UP001299608"/>
    </source>
</evidence>
<gene>
    <name evidence="4" type="ORF">G5B36_27880</name>
    <name evidence="3" type="ORF">L0N08_22515</name>
</gene>
<dbReference type="GO" id="GO:0005975">
    <property type="term" value="P:carbohydrate metabolic process"/>
    <property type="evidence" value="ECO:0007669"/>
    <property type="project" value="InterPro"/>
</dbReference>
<dbReference type="PIRSF" id="PIRSF001359">
    <property type="entry name" value="F_bP_aldolase_II"/>
    <property type="match status" value="1"/>
</dbReference>
<evidence type="ECO:0000313" key="5">
    <source>
        <dbReference type="Proteomes" id="UP000669239"/>
    </source>
</evidence>
<feature type="binding site" evidence="2">
    <location>
        <position position="133"/>
    </location>
    <ligand>
        <name>Zn(2+)</name>
        <dbReference type="ChEBI" id="CHEBI:29105"/>
        <label>2</label>
    </ligand>
</feature>
<keyword evidence="5" id="KW-1185">Reference proteome</keyword>
<dbReference type="PANTHER" id="PTHR30304">
    <property type="entry name" value="D-TAGATOSE-1,6-BISPHOSPHATE ALDOLASE"/>
    <property type="match status" value="1"/>
</dbReference>
<evidence type="ECO:0000313" key="4">
    <source>
        <dbReference type="EMBL" id="NSJ52470.1"/>
    </source>
</evidence>
<organism evidence="3 6">
    <name type="scientific">Enterocloster aldenensis</name>
    <dbReference type="NCBI Taxonomy" id="358742"/>
    <lineage>
        <taxon>Bacteria</taxon>
        <taxon>Bacillati</taxon>
        <taxon>Bacillota</taxon>
        <taxon>Clostridia</taxon>
        <taxon>Lachnospirales</taxon>
        <taxon>Lachnospiraceae</taxon>
        <taxon>Enterocloster</taxon>
    </lineage>
</organism>
<dbReference type="AlphaFoldDB" id="A0AAW5BW32"/>
<proteinExistence type="predicted"/>
<reference evidence="4 5" key="1">
    <citation type="journal article" date="2020" name="Cell Host Microbe">
        <title>Functional and Genomic Variation between Human-Derived Isolates of Lachnospiraceae Reveals Inter- and Intra-Species Diversity.</title>
        <authorList>
            <person name="Sorbara M.T."/>
            <person name="Littmann E.R."/>
            <person name="Fontana E."/>
            <person name="Moody T.U."/>
            <person name="Kohout C.E."/>
            <person name="Gjonbalaj M."/>
            <person name="Eaton V."/>
            <person name="Seok R."/>
            <person name="Leiner I.M."/>
            <person name="Pamer E.G."/>
        </authorList>
    </citation>
    <scope>NUCLEOTIDE SEQUENCE [LARGE SCALE GENOMIC DNA]</scope>
    <source>
        <strain evidence="4 5">MSK.1.17</strain>
    </source>
</reference>
<keyword evidence="2" id="KW-0479">Metal-binding</keyword>
<dbReference type="GO" id="GO:0008270">
    <property type="term" value="F:zinc ion binding"/>
    <property type="evidence" value="ECO:0007669"/>
    <property type="project" value="InterPro"/>
</dbReference>
<sequence length="274" mass="30566">MLYNLKDIIRLVDKEDRGIAAFNVFGYEDSQAVIEAAESIGRPVIIMANKDAVNHMGVELIGEIMLHVGAQAKVPVDVHLDHATDMEVIERAIRSGYTSVMFDGSQLPFDENVERTRHVVEMAHAMDISVEAEIGAVGYSDPDIRFNARFTEPQEAKRFAQLTGVDALAVAVGTVHRMEMQKAELQFDRLQEIAKQVDIPLVIHGSTGVADEDLAKLVRFGARKINIGTALRMEFGQTLRRQFADDPKEFDRIKLFGPCMEAVKDKAVQKMELL</sequence>
<dbReference type="Proteomes" id="UP001299608">
    <property type="component" value="Unassembled WGS sequence"/>
</dbReference>
<dbReference type="Pfam" id="PF01116">
    <property type="entry name" value="F_bP_aldolase"/>
    <property type="match status" value="1"/>
</dbReference>
<reference evidence="4" key="2">
    <citation type="submission" date="2020-02" db="EMBL/GenBank/DDBJ databases">
        <authorList>
            <person name="Littmann E."/>
            <person name="Sorbara M."/>
        </authorList>
    </citation>
    <scope>NUCLEOTIDE SEQUENCE</scope>
    <source>
        <strain evidence="4">MSK.1.17</strain>
    </source>
</reference>
<feature type="active site" description="Proton donor" evidence="1">
    <location>
        <position position="81"/>
    </location>
</feature>
<dbReference type="InterPro" id="IPR050246">
    <property type="entry name" value="Class_II_FBP_aldolase"/>
</dbReference>
<dbReference type="SUPFAM" id="SSF51569">
    <property type="entry name" value="Aldolase"/>
    <property type="match status" value="1"/>
</dbReference>
<feature type="binding site" evidence="2">
    <location>
        <position position="176"/>
    </location>
    <ligand>
        <name>Zn(2+)</name>
        <dbReference type="ChEBI" id="CHEBI:29105"/>
        <label>1</label>
        <note>catalytic</note>
    </ligand>
</feature>
<dbReference type="NCBIfam" id="TIGR00167">
    <property type="entry name" value="cbbA"/>
    <property type="match status" value="1"/>
</dbReference>
<dbReference type="RefSeq" id="WP_117558991.1">
    <property type="nucleotide sequence ID" value="NZ_BAABZL010000001.1"/>
</dbReference>
<feature type="binding site" evidence="2">
    <location>
        <position position="82"/>
    </location>
    <ligand>
        <name>Zn(2+)</name>
        <dbReference type="ChEBI" id="CHEBI:29105"/>
        <label>1</label>
        <note>catalytic</note>
    </ligand>
</feature>
<dbReference type="GO" id="GO:0016832">
    <property type="term" value="F:aldehyde-lyase activity"/>
    <property type="evidence" value="ECO:0007669"/>
    <property type="project" value="InterPro"/>
</dbReference>
<evidence type="ECO:0000313" key="3">
    <source>
        <dbReference type="EMBL" id="MCG4748198.1"/>
    </source>
</evidence>
<dbReference type="EMBL" id="JAAITT010000074">
    <property type="protein sequence ID" value="NSJ52470.1"/>
    <property type="molecule type" value="Genomic_DNA"/>
</dbReference>
<dbReference type="InterPro" id="IPR013785">
    <property type="entry name" value="Aldolase_TIM"/>
</dbReference>
<dbReference type="InterPro" id="IPR000771">
    <property type="entry name" value="FBA_II"/>
</dbReference>
<dbReference type="GeneID" id="97207302"/>
<comment type="cofactor">
    <cofactor evidence="2">
        <name>Zn(2+)</name>
        <dbReference type="ChEBI" id="CHEBI:29105"/>
    </cofactor>
    <text evidence="2">Binds 2 Zn(2+) ions per subunit. One is catalytic and the other provides a structural contribution.</text>
</comment>
<dbReference type="Proteomes" id="UP000669239">
    <property type="component" value="Unassembled WGS sequence"/>
</dbReference>
<dbReference type="PANTHER" id="PTHR30304:SF0">
    <property type="entry name" value="D-TAGATOSE-1,6-BISPHOSPHATE ALDOLASE SUBUNIT GATY-RELATED"/>
    <property type="match status" value="1"/>
</dbReference>
<dbReference type="CDD" id="cd00947">
    <property type="entry name" value="TBP_aldolase_IIB"/>
    <property type="match status" value="1"/>
</dbReference>
<feature type="binding site" evidence="2">
    <location>
        <position position="103"/>
    </location>
    <ligand>
        <name>Zn(2+)</name>
        <dbReference type="ChEBI" id="CHEBI:29105"/>
        <label>2</label>
    </ligand>
</feature>